<dbReference type="Proteomes" id="UP000299102">
    <property type="component" value="Unassembled WGS sequence"/>
</dbReference>
<feature type="non-terminal residue" evidence="2">
    <location>
        <position position="219"/>
    </location>
</feature>
<sequence length="219" mass="25109">MNELLQKHGCSNVFFVPEGLKELMSDISREVLREQPARICEFIANYLSALLITRDHGVLAVKILEDLCDCQATVSERLLDLGLDQSEADAVAALIQKEIEEYDAVGGEPSMLAEDSETVTAIEETHALETVLMREKFKEADIVKKILLKYVLDEETTAKICQIIRHAYRDYWYRKMVLKKQLIEEPTEPWEVAAQHTLELYKRTKPTLEELARATTRIQ</sequence>
<comment type="caution">
    <text evidence="2">The sequence shown here is derived from an EMBL/GenBank/DDBJ whole genome shotgun (WGS) entry which is preliminary data.</text>
</comment>
<evidence type="ECO:0000313" key="3">
    <source>
        <dbReference type="Proteomes" id="UP000299102"/>
    </source>
</evidence>
<dbReference type="CDD" id="cd12084">
    <property type="entry name" value="DD_RII_PKA-like"/>
    <property type="match status" value="1"/>
</dbReference>
<evidence type="ECO:0000259" key="1">
    <source>
        <dbReference type="SMART" id="SM00394"/>
    </source>
</evidence>
<dbReference type="Pfam" id="PF02197">
    <property type="entry name" value="RIIa"/>
    <property type="match status" value="1"/>
</dbReference>
<dbReference type="SMART" id="SM00394">
    <property type="entry name" value="RIIa"/>
    <property type="match status" value="1"/>
</dbReference>
<evidence type="ECO:0000313" key="2">
    <source>
        <dbReference type="EMBL" id="GBP02330.1"/>
    </source>
</evidence>
<accession>A0A4C1SMF1</accession>
<dbReference type="STRING" id="151549.A0A4C1SMF1"/>
<dbReference type="InterPro" id="IPR003117">
    <property type="entry name" value="cAMP_dep_PK_reg_su_I/II_a/b"/>
</dbReference>
<gene>
    <name evidence="2" type="ORF">EVAR_72239_1</name>
</gene>
<feature type="domain" description="RIIa" evidence="1">
    <location>
        <begin position="18"/>
        <end position="55"/>
    </location>
</feature>
<dbReference type="EMBL" id="BGZK01007105">
    <property type="protein sequence ID" value="GBP02330.1"/>
    <property type="molecule type" value="Genomic_DNA"/>
</dbReference>
<name>A0A4C1SMF1_EUMVA</name>
<proteinExistence type="predicted"/>
<dbReference type="AlphaFoldDB" id="A0A4C1SMF1"/>
<protein>
    <recommendedName>
        <fullName evidence="1">RIIa domain-containing protein</fullName>
    </recommendedName>
</protein>
<organism evidence="2 3">
    <name type="scientific">Eumeta variegata</name>
    <name type="common">Bagworm moth</name>
    <name type="synonym">Eumeta japonica</name>
    <dbReference type="NCBI Taxonomy" id="151549"/>
    <lineage>
        <taxon>Eukaryota</taxon>
        <taxon>Metazoa</taxon>
        <taxon>Ecdysozoa</taxon>
        <taxon>Arthropoda</taxon>
        <taxon>Hexapoda</taxon>
        <taxon>Insecta</taxon>
        <taxon>Pterygota</taxon>
        <taxon>Neoptera</taxon>
        <taxon>Endopterygota</taxon>
        <taxon>Lepidoptera</taxon>
        <taxon>Glossata</taxon>
        <taxon>Ditrysia</taxon>
        <taxon>Tineoidea</taxon>
        <taxon>Psychidae</taxon>
        <taxon>Oiketicinae</taxon>
        <taxon>Eumeta</taxon>
    </lineage>
</organism>
<dbReference type="OrthoDB" id="26525at2759"/>
<keyword evidence="3" id="KW-1185">Reference proteome</keyword>
<dbReference type="SUPFAM" id="SSF47391">
    <property type="entry name" value="Dimerization-anchoring domain of cAMP-dependent PK regulatory subunit"/>
    <property type="match status" value="1"/>
</dbReference>
<dbReference type="Gene3D" id="1.20.890.10">
    <property type="entry name" value="cAMP-dependent protein kinase regulatory subunit, dimerization-anchoring domain"/>
    <property type="match status" value="1"/>
</dbReference>
<reference evidence="2 3" key="1">
    <citation type="journal article" date="2019" name="Commun. Biol.">
        <title>The bagworm genome reveals a unique fibroin gene that provides high tensile strength.</title>
        <authorList>
            <person name="Kono N."/>
            <person name="Nakamura H."/>
            <person name="Ohtoshi R."/>
            <person name="Tomita M."/>
            <person name="Numata K."/>
            <person name="Arakawa K."/>
        </authorList>
    </citation>
    <scope>NUCLEOTIDE SEQUENCE [LARGE SCALE GENOMIC DNA]</scope>
</reference>